<evidence type="ECO:0000256" key="1">
    <source>
        <dbReference type="ARBA" id="ARBA00022441"/>
    </source>
</evidence>
<dbReference type="Gene3D" id="2.120.10.80">
    <property type="entry name" value="Kelch-type beta propeller"/>
    <property type="match status" value="1"/>
</dbReference>
<feature type="non-terminal residue" evidence="2">
    <location>
        <position position="80"/>
    </location>
</feature>
<gene>
    <name evidence="2" type="ORF">GIL414_LOCUS54713</name>
</gene>
<comment type="caution">
    <text evidence="2">The sequence shown here is derived from an EMBL/GenBank/DDBJ whole genome shotgun (WGS) entry which is preliminary data.</text>
</comment>
<dbReference type="Pfam" id="PF01344">
    <property type="entry name" value="Kelch_1"/>
    <property type="match status" value="1"/>
</dbReference>
<sequence>HQIAALGSFIYTVGGEDGDNIFNSVEIFDSLSKVHNEKWRQGNSMITPRCNFGLVSLDSTTLYALGGHIGADITSSIEMF</sequence>
<dbReference type="SMART" id="SM00612">
    <property type="entry name" value="Kelch"/>
    <property type="match status" value="1"/>
</dbReference>
<evidence type="ECO:0000313" key="2">
    <source>
        <dbReference type="EMBL" id="CAF4958487.1"/>
    </source>
</evidence>
<organism evidence="2 3">
    <name type="scientific">Rotaria magnacalcarata</name>
    <dbReference type="NCBI Taxonomy" id="392030"/>
    <lineage>
        <taxon>Eukaryota</taxon>
        <taxon>Metazoa</taxon>
        <taxon>Spiralia</taxon>
        <taxon>Gnathifera</taxon>
        <taxon>Rotifera</taxon>
        <taxon>Eurotatoria</taxon>
        <taxon>Bdelloidea</taxon>
        <taxon>Philodinida</taxon>
        <taxon>Philodinidae</taxon>
        <taxon>Rotaria</taxon>
    </lineage>
</organism>
<proteinExistence type="predicted"/>
<dbReference type="InterPro" id="IPR006652">
    <property type="entry name" value="Kelch_1"/>
</dbReference>
<keyword evidence="1" id="KW-0880">Kelch repeat</keyword>
<dbReference type="InterPro" id="IPR015915">
    <property type="entry name" value="Kelch-typ_b-propeller"/>
</dbReference>
<dbReference type="AlphaFoldDB" id="A0A8S3DAG8"/>
<name>A0A8S3DAG8_9BILA</name>
<reference evidence="2" key="1">
    <citation type="submission" date="2021-02" db="EMBL/GenBank/DDBJ databases">
        <authorList>
            <person name="Nowell W R."/>
        </authorList>
    </citation>
    <scope>NUCLEOTIDE SEQUENCE</scope>
</reference>
<accession>A0A8S3DAG8</accession>
<dbReference type="SUPFAM" id="SSF117281">
    <property type="entry name" value="Kelch motif"/>
    <property type="match status" value="1"/>
</dbReference>
<protein>
    <submittedName>
        <fullName evidence="2">Uncharacterized protein</fullName>
    </submittedName>
</protein>
<feature type="non-terminal residue" evidence="2">
    <location>
        <position position="1"/>
    </location>
</feature>
<evidence type="ECO:0000313" key="3">
    <source>
        <dbReference type="Proteomes" id="UP000681720"/>
    </source>
</evidence>
<dbReference type="Proteomes" id="UP000681720">
    <property type="component" value="Unassembled WGS sequence"/>
</dbReference>
<dbReference type="EMBL" id="CAJOBJ010192419">
    <property type="protein sequence ID" value="CAF4958487.1"/>
    <property type="molecule type" value="Genomic_DNA"/>
</dbReference>